<proteinExistence type="inferred from homology"/>
<dbReference type="GO" id="GO:0005634">
    <property type="term" value="C:nucleus"/>
    <property type="evidence" value="ECO:0007669"/>
    <property type="project" value="TreeGrafter"/>
</dbReference>
<dbReference type="AlphaFoldDB" id="A0A183AZ40"/>
<dbReference type="InterPro" id="IPR014890">
    <property type="entry name" value="c-SKI_SMAD4-bd_dom"/>
</dbReference>
<evidence type="ECO:0000313" key="4">
    <source>
        <dbReference type="EMBL" id="VDP89490.1"/>
    </source>
</evidence>
<evidence type="ECO:0000256" key="1">
    <source>
        <dbReference type="ARBA" id="ARBA00009513"/>
    </source>
</evidence>
<dbReference type="GO" id="GO:0030514">
    <property type="term" value="P:negative regulation of BMP signaling pathway"/>
    <property type="evidence" value="ECO:0007669"/>
    <property type="project" value="TreeGrafter"/>
</dbReference>
<comment type="similarity">
    <text evidence="1">Belongs to the SKI family.</text>
</comment>
<reference evidence="4 5" key="2">
    <citation type="submission" date="2018-11" db="EMBL/GenBank/DDBJ databases">
        <authorList>
            <consortium name="Pathogen Informatics"/>
        </authorList>
    </citation>
    <scope>NUCLEOTIDE SEQUENCE [LARGE SCALE GENOMIC DNA]</scope>
    <source>
        <strain evidence="4 5">Egypt</strain>
    </source>
</reference>
<dbReference type="GO" id="GO:0000122">
    <property type="term" value="P:negative regulation of transcription by RNA polymerase II"/>
    <property type="evidence" value="ECO:0007669"/>
    <property type="project" value="TreeGrafter"/>
</dbReference>
<feature type="domain" description="c-SKI SMAD4-binding" evidence="3">
    <location>
        <begin position="157"/>
        <end position="255"/>
    </location>
</feature>
<evidence type="ECO:0000256" key="2">
    <source>
        <dbReference type="SAM" id="MobiDB-lite"/>
    </source>
</evidence>
<dbReference type="OrthoDB" id="3938623at2759"/>
<dbReference type="InterPro" id="IPR010919">
    <property type="entry name" value="SAND-like_dom_sf"/>
</dbReference>
<organism evidence="6">
    <name type="scientific">Echinostoma caproni</name>
    <dbReference type="NCBI Taxonomy" id="27848"/>
    <lineage>
        <taxon>Eukaryota</taxon>
        <taxon>Metazoa</taxon>
        <taxon>Spiralia</taxon>
        <taxon>Lophotrochozoa</taxon>
        <taxon>Platyhelminthes</taxon>
        <taxon>Trematoda</taxon>
        <taxon>Digenea</taxon>
        <taxon>Plagiorchiida</taxon>
        <taxon>Echinostomata</taxon>
        <taxon>Echinostomatoidea</taxon>
        <taxon>Echinostomatidae</taxon>
        <taxon>Echinostoma</taxon>
    </lineage>
</organism>
<gene>
    <name evidence="4" type="ORF">ECPE_LOCUS12225</name>
</gene>
<dbReference type="Gene3D" id="3.10.390.10">
    <property type="entry name" value="SAND domain-like"/>
    <property type="match status" value="1"/>
</dbReference>
<keyword evidence="5" id="KW-1185">Reference proteome</keyword>
<dbReference type="InterPro" id="IPR023216">
    <property type="entry name" value="Tscrpt_reg_SKI_SnoN"/>
</dbReference>
<dbReference type="GO" id="GO:0000978">
    <property type="term" value="F:RNA polymerase II cis-regulatory region sequence-specific DNA binding"/>
    <property type="evidence" value="ECO:0007669"/>
    <property type="project" value="TreeGrafter"/>
</dbReference>
<protein>
    <submittedName>
        <fullName evidence="6">C-SKI_SMAD_bind domain-containing protein</fullName>
    </submittedName>
</protein>
<dbReference type="InterPro" id="IPR037000">
    <property type="entry name" value="Ski_DNA-bd_sf"/>
</dbReference>
<dbReference type="PANTHER" id="PTHR10005">
    <property type="entry name" value="SKI ONCOGENE-RELATED"/>
    <property type="match status" value="1"/>
</dbReference>
<dbReference type="WBParaSite" id="ECPE_0001226101-mRNA-1">
    <property type="protein sequence ID" value="ECPE_0001226101-mRNA-1"/>
    <property type="gene ID" value="ECPE_0001226101"/>
</dbReference>
<dbReference type="GO" id="GO:0005667">
    <property type="term" value="C:transcription regulator complex"/>
    <property type="evidence" value="ECO:0007669"/>
    <property type="project" value="TreeGrafter"/>
</dbReference>
<dbReference type="GO" id="GO:0000981">
    <property type="term" value="F:DNA-binding transcription factor activity, RNA polymerase II-specific"/>
    <property type="evidence" value="ECO:0007669"/>
    <property type="project" value="TreeGrafter"/>
</dbReference>
<evidence type="ECO:0000313" key="5">
    <source>
        <dbReference type="Proteomes" id="UP000272942"/>
    </source>
</evidence>
<dbReference type="PANTHER" id="PTHR10005:SF26">
    <property type="entry name" value="CORL"/>
    <property type="match status" value="1"/>
</dbReference>
<accession>A0A183AZ40</accession>
<dbReference type="SUPFAM" id="SSF63763">
    <property type="entry name" value="SAND domain-like"/>
    <property type="match status" value="1"/>
</dbReference>
<dbReference type="EMBL" id="UZAN01052433">
    <property type="protein sequence ID" value="VDP89490.1"/>
    <property type="molecule type" value="Genomic_DNA"/>
</dbReference>
<evidence type="ECO:0000313" key="6">
    <source>
        <dbReference type="WBParaSite" id="ECPE_0001226101-mRNA-1"/>
    </source>
</evidence>
<dbReference type="Proteomes" id="UP000272942">
    <property type="component" value="Unassembled WGS sequence"/>
</dbReference>
<feature type="compositionally biased region" description="Polar residues" evidence="2">
    <location>
        <begin position="263"/>
        <end position="285"/>
    </location>
</feature>
<dbReference type="SUPFAM" id="SSF46955">
    <property type="entry name" value="Putative DNA-binding domain"/>
    <property type="match status" value="1"/>
</dbReference>
<evidence type="ECO:0000259" key="3">
    <source>
        <dbReference type="SMART" id="SM01046"/>
    </source>
</evidence>
<name>A0A183AZ40_9TREM</name>
<dbReference type="GO" id="GO:0005737">
    <property type="term" value="C:cytoplasm"/>
    <property type="evidence" value="ECO:0007669"/>
    <property type="project" value="TreeGrafter"/>
</dbReference>
<dbReference type="InterPro" id="IPR003380">
    <property type="entry name" value="SKI/SNO/DAC"/>
</dbReference>
<dbReference type="GO" id="GO:0046332">
    <property type="term" value="F:SMAD binding"/>
    <property type="evidence" value="ECO:0007669"/>
    <property type="project" value="InterPro"/>
</dbReference>
<dbReference type="Pfam" id="PF02437">
    <property type="entry name" value="Ski_Sno_DHD"/>
    <property type="match status" value="1"/>
</dbReference>
<sequence>MNRTQVKGESILTDQSPILFKKDRRRYPSSGSTAVRPLPNSEGYENHLGLNDIIYHVMVRGESLVCLEIGGIQRLCLAQISSTLLKNFSYNEIHNRRVALGITCVQCSPAQLELLREAGAMPTSSRRCGTITRREAERLVKSFLDEPEHPKLPDGFAFDVMHHCGWGCQGQFVPSRYNSSRAKCVRCNFCQIFFSPNKFVFHSHSPQSTGTIPNTEYRHPDAANFNAWRRHLFLSEINPSVDLVYAWEDVKAMFNGGNRKRGTNPSVRSSSQTSSDERPSSTCGSISDEYNLLSNKRTYLPPDGVFDRVSLHGNASDRPVYHTETLVDIGSGENSGKYRTVNGEQSTAVPDSTFSIHRMLTHSTAKVSLDHWSNRTNYCPSDSQLHLEPTELFGFQLSNTTGTLTKDWCGQLSPTVQLNKPNRKEIDRGGISTVPFSHSLISTRPPPPPPVPVPVEPGTGSACFAGTIRTGSDESVHQVECYHDLRITNVKSSVTNQSSTPVCQLPLLTDKFDCTSKPVVHPWSTLFAQRFWHTACASLSLSSSHWFHFLDEWKTKVQYANVKQSEPVGLVENGSPEPDQT</sequence>
<reference evidence="6" key="1">
    <citation type="submission" date="2016-06" db="UniProtKB">
        <authorList>
            <consortium name="WormBaseParasite"/>
        </authorList>
    </citation>
    <scope>IDENTIFICATION</scope>
</reference>
<dbReference type="SMART" id="SM01046">
    <property type="entry name" value="c-SKI_SMAD_bind"/>
    <property type="match status" value="1"/>
</dbReference>
<dbReference type="InterPro" id="IPR009061">
    <property type="entry name" value="DNA-bd_dom_put_sf"/>
</dbReference>
<feature type="region of interest" description="Disordered" evidence="2">
    <location>
        <begin position="256"/>
        <end position="286"/>
    </location>
</feature>
<dbReference type="Gene3D" id="3.10.260.20">
    <property type="entry name" value="Ski"/>
    <property type="match status" value="1"/>
</dbReference>
<dbReference type="Pfam" id="PF08782">
    <property type="entry name" value="c-SKI_SMAD_bind"/>
    <property type="match status" value="1"/>
</dbReference>